<name>G0U345_TRYVY</name>
<dbReference type="GO" id="GO:0000502">
    <property type="term" value="C:proteasome complex"/>
    <property type="evidence" value="ECO:0007669"/>
    <property type="project" value="UniProtKB-KW"/>
</dbReference>
<reference evidence="1" key="1">
    <citation type="journal article" date="2012" name="Proc. Natl. Acad. Sci. U.S.A.">
        <title>Antigenic diversity is generated by distinct evolutionary mechanisms in African trypanosome species.</title>
        <authorList>
            <person name="Jackson A.P."/>
            <person name="Berry A."/>
            <person name="Aslett M."/>
            <person name="Allison H.C."/>
            <person name="Burton P."/>
            <person name="Vavrova-Anderson J."/>
            <person name="Brown R."/>
            <person name="Browne H."/>
            <person name="Corton N."/>
            <person name="Hauser H."/>
            <person name="Gamble J."/>
            <person name="Gilderthorp R."/>
            <person name="Marcello L."/>
            <person name="McQuillan J."/>
            <person name="Otto T.D."/>
            <person name="Quail M.A."/>
            <person name="Sanders M.J."/>
            <person name="van Tonder A."/>
            <person name="Ginger M.L."/>
            <person name="Field M.C."/>
            <person name="Barry J.D."/>
            <person name="Hertz-Fowler C."/>
            <person name="Berriman M."/>
        </authorList>
    </citation>
    <scope>NUCLEOTIDE SEQUENCE</scope>
    <source>
        <strain evidence="1">Y486</strain>
    </source>
</reference>
<evidence type="ECO:0000313" key="1">
    <source>
        <dbReference type="EMBL" id="CCC50700.1"/>
    </source>
</evidence>
<dbReference type="VEuPathDB" id="TriTrypDB:TvY486_0905210"/>
<protein>
    <submittedName>
        <fullName evidence="1">20S proteasome subunit</fullName>
    </submittedName>
</protein>
<dbReference type="AlphaFoldDB" id="G0U345"/>
<organism evidence="1">
    <name type="scientific">Trypanosoma vivax (strain Y486)</name>
    <dbReference type="NCBI Taxonomy" id="1055687"/>
    <lineage>
        <taxon>Eukaryota</taxon>
        <taxon>Discoba</taxon>
        <taxon>Euglenozoa</taxon>
        <taxon>Kinetoplastea</taxon>
        <taxon>Metakinetoplastina</taxon>
        <taxon>Trypanosomatida</taxon>
        <taxon>Trypanosomatidae</taxon>
        <taxon>Trypanosoma</taxon>
        <taxon>Duttonella</taxon>
    </lineage>
</organism>
<proteinExistence type="predicted"/>
<feature type="non-terminal residue" evidence="1">
    <location>
        <position position="1"/>
    </location>
</feature>
<keyword evidence="1" id="KW-0647">Proteasome</keyword>
<sequence length="32" mass="3843">RKYPKRDIRFPPGTTPVLKEEMRQLITITDLE</sequence>
<gene>
    <name evidence="1" type="ORF">TVY486_0905210</name>
</gene>
<accession>G0U345</accession>
<dbReference type="EMBL" id="HE573025">
    <property type="protein sequence ID" value="CCC50700.1"/>
    <property type="molecule type" value="Genomic_DNA"/>
</dbReference>